<dbReference type="Pfam" id="PF00881">
    <property type="entry name" value="Nitroreductase"/>
    <property type="match status" value="1"/>
</dbReference>
<dbReference type="PANTHER" id="PTHR43821">
    <property type="entry name" value="NAD(P)H NITROREDUCTASE YDJA-RELATED"/>
    <property type="match status" value="1"/>
</dbReference>
<evidence type="ECO:0000313" key="9">
    <source>
        <dbReference type="EMBL" id="THF75867.1"/>
    </source>
</evidence>
<dbReference type="AlphaFoldDB" id="A0A4S4BMA7"/>
<keyword evidence="6" id="KW-0560">Oxidoreductase</keyword>
<dbReference type="Proteomes" id="UP000310636">
    <property type="component" value="Unassembled WGS sequence"/>
</dbReference>
<evidence type="ECO:0000256" key="4">
    <source>
        <dbReference type="ARBA" id="ARBA00022643"/>
    </source>
</evidence>
<proteinExistence type="inferred from homology"/>
<keyword evidence="4" id="KW-0288">FMN</keyword>
<dbReference type="CDD" id="cd02135">
    <property type="entry name" value="YdjA-like"/>
    <property type="match status" value="1"/>
</dbReference>
<gene>
    <name evidence="9" type="ORF">E6C55_20395</name>
</gene>
<evidence type="ECO:0000313" key="10">
    <source>
        <dbReference type="Proteomes" id="UP000310636"/>
    </source>
</evidence>
<dbReference type="PANTHER" id="PTHR43821:SF1">
    <property type="entry name" value="NAD(P)H NITROREDUCTASE YDJA-RELATED"/>
    <property type="match status" value="1"/>
</dbReference>
<keyword evidence="10" id="KW-1185">Reference proteome</keyword>
<accession>A0A4S4BMA7</accession>
<evidence type="ECO:0000256" key="7">
    <source>
        <dbReference type="ARBA" id="ARBA00023027"/>
    </source>
</evidence>
<reference evidence="9 10" key="1">
    <citation type="submission" date="2019-04" db="EMBL/GenBank/DDBJ databases">
        <title>Cohnella sp. nov. isolated from preserved vegetables.</title>
        <authorList>
            <person name="Lin S.-Y."/>
            <person name="Hung M.-H."/>
            <person name="Young C.-C."/>
        </authorList>
    </citation>
    <scope>NUCLEOTIDE SEQUENCE [LARGE SCALE GENOMIC DNA]</scope>
    <source>
        <strain evidence="9 10">CC-MHH1044</strain>
    </source>
</reference>
<evidence type="ECO:0000256" key="5">
    <source>
        <dbReference type="ARBA" id="ARBA00022857"/>
    </source>
</evidence>
<dbReference type="InterPro" id="IPR029479">
    <property type="entry name" value="Nitroreductase"/>
</dbReference>
<dbReference type="RefSeq" id="WP_136371671.1">
    <property type="nucleotide sequence ID" value="NZ_SSOB01000028.1"/>
</dbReference>
<feature type="domain" description="Nitroreductase" evidence="8">
    <location>
        <begin position="12"/>
        <end position="166"/>
    </location>
</feature>
<keyword evidence="5" id="KW-0521">NADP</keyword>
<dbReference type="EMBL" id="SSOB01000028">
    <property type="protein sequence ID" value="THF75867.1"/>
    <property type="molecule type" value="Genomic_DNA"/>
</dbReference>
<evidence type="ECO:0000256" key="3">
    <source>
        <dbReference type="ARBA" id="ARBA00022630"/>
    </source>
</evidence>
<protein>
    <submittedName>
        <fullName evidence="9">Nitroreductase</fullName>
    </submittedName>
</protein>
<dbReference type="InterPro" id="IPR052530">
    <property type="entry name" value="NAD(P)H_nitroreductase"/>
</dbReference>
<dbReference type="SUPFAM" id="SSF55469">
    <property type="entry name" value="FMN-dependent nitroreductase-like"/>
    <property type="match status" value="1"/>
</dbReference>
<keyword evidence="7" id="KW-0520">NAD</keyword>
<sequence length="188" mass="21892">MNHTGPSLSSVIRERRTIRDFNGAPIGMDTLLEILRDASWAPFHSRKEPWRFILFTGEGRIRFAEAVASTYSREMRERWGDWARKQYCERIPVHLLIVIEADPRQKYWEDAFSAASALIQNIQLLAWERSVGTVWKTNEWNWEPLFLQGVGVRPHERIVGTLHMGYFDKVPKAKPRTSVEDLLTIVAE</sequence>
<organism evidence="9 10">
    <name type="scientific">Cohnella fermenti</name>
    <dbReference type="NCBI Taxonomy" id="2565925"/>
    <lineage>
        <taxon>Bacteria</taxon>
        <taxon>Bacillati</taxon>
        <taxon>Bacillota</taxon>
        <taxon>Bacilli</taxon>
        <taxon>Bacillales</taxon>
        <taxon>Paenibacillaceae</taxon>
        <taxon>Cohnella</taxon>
    </lineage>
</organism>
<name>A0A4S4BMA7_9BACL</name>
<comment type="caution">
    <text evidence="9">The sequence shown here is derived from an EMBL/GenBank/DDBJ whole genome shotgun (WGS) entry which is preliminary data.</text>
</comment>
<evidence type="ECO:0000256" key="6">
    <source>
        <dbReference type="ARBA" id="ARBA00023002"/>
    </source>
</evidence>
<evidence type="ECO:0000256" key="2">
    <source>
        <dbReference type="ARBA" id="ARBA00007118"/>
    </source>
</evidence>
<comment type="similarity">
    <text evidence="2">Belongs to the nitroreductase family.</text>
</comment>
<evidence type="ECO:0000259" key="8">
    <source>
        <dbReference type="Pfam" id="PF00881"/>
    </source>
</evidence>
<dbReference type="OrthoDB" id="9804207at2"/>
<dbReference type="GO" id="GO:0016491">
    <property type="term" value="F:oxidoreductase activity"/>
    <property type="evidence" value="ECO:0007669"/>
    <property type="project" value="UniProtKB-KW"/>
</dbReference>
<dbReference type="InterPro" id="IPR026021">
    <property type="entry name" value="YdjA-like"/>
</dbReference>
<keyword evidence="3" id="KW-0285">Flavoprotein</keyword>
<evidence type="ECO:0000256" key="1">
    <source>
        <dbReference type="ARBA" id="ARBA00001917"/>
    </source>
</evidence>
<dbReference type="InterPro" id="IPR000415">
    <property type="entry name" value="Nitroreductase-like"/>
</dbReference>
<dbReference type="Gene3D" id="3.40.109.10">
    <property type="entry name" value="NADH Oxidase"/>
    <property type="match status" value="1"/>
</dbReference>
<comment type="cofactor">
    <cofactor evidence="1">
        <name>FMN</name>
        <dbReference type="ChEBI" id="CHEBI:58210"/>
    </cofactor>
</comment>